<dbReference type="Proteomes" id="UP000184514">
    <property type="component" value="Unassembled WGS sequence"/>
</dbReference>
<gene>
    <name evidence="1" type="ORF">PFRI_26670</name>
</gene>
<dbReference type="OrthoDB" id="7873775at2"/>
<name>A0A1L9NUW3_9RHOB</name>
<evidence type="ECO:0000313" key="1">
    <source>
        <dbReference type="EMBL" id="OJI93088.1"/>
    </source>
</evidence>
<dbReference type="EMBL" id="MLCB01000156">
    <property type="protein sequence ID" value="OJI93088.1"/>
    <property type="molecule type" value="Genomic_DNA"/>
</dbReference>
<protein>
    <submittedName>
        <fullName evidence="1">Uncharacterized protein</fullName>
    </submittedName>
</protein>
<dbReference type="STRING" id="696762.PFRI_26670"/>
<evidence type="ECO:0000313" key="2">
    <source>
        <dbReference type="Proteomes" id="UP000184514"/>
    </source>
</evidence>
<keyword evidence="2" id="KW-1185">Reference proteome</keyword>
<reference evidence="1 2" key="1">
    <citation type="submission" date="2016-10" db="EMBL/GenBank/DDBJ databases">
        <title>Genome sequence of Planktotalea frisia SH6-1.</title>
        <authorList>
            <person name="Poehlein A."/>
            <person name="Bakenhus I."/>
            <person name="Voget S."/>
            <person name="Brinkhoff T."/>
            <person name="Simon M."/>
        </authorList>
    </citation>
    <scope>NUCLEOTIDE SEQUENCE [LARGE SCALE GENOMIC DNA]</scope>
    <source>
        <strain evidence="1 2">SH6-1</strain>
    </source>
</reference>
<accession>A0A1L9NUW3</accession>
<dbReference type="AlphaFoldDB" id="A0A1L9NUW3"/>
<proteinExistence type="predicted"/>
<sequence length="120" mass="13380">MLPRESARLDADQLEKLYTSLGEVEADNVLSRAMEEMAIRIKQSEKLYDAGASDEMRRTICSLIRIADQVGMNTVSRVSGDVLICLDRGDWISLGATFARLVRSSDQSLTAIWDLQDITV</sequence>
<comment type="caution">
    <text evidence="1">The sequence shown here is derived from an EMBL/GenBank/DDBJ whole genome shotgun (WGS) entry which is preliminary data.</text>
</comment>
<organism evidence="1 2">
    <name type="scientific">Planktotalea frisia</name>
    <dbReference type="NCBI Taxonomy" id="696762"/>
    <lineage>
        <taxon>Bacteria</taxon>
        <taxon>Pseudomonadati</taxon>
        <taxon>Pseudomonadota</taxon>
        <taxon>Alphaproteobacteria</taxon>
        <taxon>Rhodobacterales</taxon>
        <taxon>Paracoccaceae</taxon>
        <taxon>Planktotalea</taxon>
    </lineage>
</organism>